<reference evidence="3" key="1">
    <citation type="journal article" date="2021" name="Open Biol.">
        <title>Shared evolutionary footprints suggest mitochondrial oxidative damage underlies multiple complex I losses in fungi.</title>
        <authorList>
            <person name="Schikora-Tamarit M.A."/>
            <person name="Marcet-Houben M."/>
            <person name="Nosek J."/>
            <person name="Gabaldon T."/>
        </authorList>
    </citation>
    <scope>NUCLEOTIDE SEQUENCE</scope>
    <source>
        <strain evidence="3">CBS6075</strain>
    </source>
</reference>
<dbReference type="GeneID" id="70233254"/>
<dbReference type="Pfam" id="PF08238">
    <property type="entry name" value="Sel1"/>
    <property type="match status" value="7"/>
</dbReference>
<gene>
    <name evidence="3" type="ORF">OGAPHI_001286</name>
</gene>
<evidence type="ECO:0008006" key="5">
    <source>
        <dbReference type="Google" id="ProtNLM"/>
    </source>
</evidence>
<organism evidence="3 4">
    <name type="scientific">Ogataea philodendri</name>
    <dbReference type="NCBI Taxonomy" id="1378263"/>
    <lineage>
        <taxon>Eukaryota</taxon>
        <taxon>Fungi</taxon>
        <taxon>Dikarya</taxon>
        <taxon>Ascomycota</taxon>
        <taxon>Saccharomycotina</taxon>
        <taxon>Pichiomycetes</taxon>
        <taxon>Pichiales</taxon>
        <taxon>Pichiaceae</taxon>
        <taxon>Ogataea</taxon>
    </lineage>
</organism>
<feature type="region of interest" description="Disordered" evidence="2">
    <location>
        <begin position="1"/>
        <end position="82"/>
    </location>
</feature>
<feature type="compositionally biased region" description="Polar residues" evidence="2">
    <location>
        <begin position="468"/>
        <end position="483"/>
    </location>
</feature>
<feature type="region of interest" description="Disordered" evidence="2">
    <location>
        <begin position="240"/>
        <end position="259"/>
    </location>
</feature>
<dbReference type="Gene3D" id="1.25.40.10">
    <property type="entry name" value="Tetratricopeptide repeat domain"/>
    <property type="match status" value="2"/>
</dbReference>
<protein>
    <recommendedName>
        <fullName evidence="5">Activator of C kinase protein 1</fullName>
    </recommendedName>
</protein>
<feature type="compositionally biased region" description="Low complexity" evidence="2">
    <location>
        <begin position="44"/>
        <end position="63"/>
    </location>
</feature>
<dbReference type="InterPro" id="IPR011990">
    <property type="entry name" value="TPR-like_helical_dom_sf"/>
</dbReference>
<dbReference type="SUPFAM" id="SSF81901">
    <property type="entry name" value="HCP-like"/>
    <property type="match status" value="2"/>
</dbReference>
<dbReference type="OrthoDB" id="272077at2759"/>
<accession>A0A9P8PFN7</accession>
<evidence type="ECO:0000313" key="4">
    <source>
        <dbReference type="Proteomes" id="UP000769157"/>
    </source>
</evidence>
<sequence length="954" mass="105958">MSHPYSSRAQIRANLLNDDPYSFNSQSQAQPQTMPRPQQHRQYPRPQQRQYPPQQQQQYYQQPNTFVGHPLQQYNNYSVPQQPQMYQQPIAQYPRQPKANEQHPHLQGPRPQPVAYGDNYNSAPGPSRPFVHQHHQSLPYHPEYVSPRPQPQVRSSSYTGQSNDTQLQNSSNDYQKSIAPTEPLRLGSRPHTSESSAAKERTGNMSVPISSLDNDRINQLEDKIQQLEKMLALQELGSKNNSLTSVSSGGSSVVTKDNLNFVNPVPGTSKLSLPMTPDNKATSQESPTNESVLAPPLPPPPPIERRSIANSPVANAFLASGFENSNTRDSVCSLNSDEKELVGSLQDSPEKRSADLSSDLPPSYEELEKSGSLTYSQSIYRTGFEKAGFHLDHMEIPKRAPKLMNSGGSDQSSPMLKYKRKLPPPASDSVDTILGGQKESILARPSQPKAPQRLESESSVSSSIYSEPQNKAVGSSLSHQTAQRAPVLPKPDTEKTDVLQNTVRFIKPSSFKKHTSGIIEPILPSKSEESVDSLINDFGVIRDKAFKDYKVFTPSIQFEWAIYLLEAVSRSDLISKMAIDGRLRKSPIPLTSLGPQREQFLNTAVKVLEKVIQISPNSTRARVYLGDIYSGGIHPGVLPKNEVKGYKLFYDAATRQNDPVACYRVACCLESGVGCTKSVEESCRFFQKGADLGDPSSMCQLGMLCFAGVNGFALDIKKSVYWHEKACEALKNPEIMGSDPLISARSFSDSRGALYTLAKLHQTDLNILCLDRDTSKTQATLNQMRQAGIFRNVSKTLSYYLEAAKLEHQESQASLGFYYAQGYFPTSHFKSDKDSMGGTPVPSDPRRSIYWFSKAAAENHPYSSLGLAKWYGSGAQGVLKKDEQQAFLWGRKAADEGQLAEAEFMIGLCFEQGFGIPKNFQSAVAYYKRSASKGYKKALSKLKQFKEQNPSSRY</sequence>
<name>A0A9P8PFN7_9ASCO</name>
<proteinExistence type="predicted"/>
<feature type="compositionally biased region" description="Low complexity" evidence="2">
    <location>
        <begin position="145"/>
        <end position="157"/>
    </location>
</feature>
<evidence type="ECO:0000313" key="3">
    <source>
        <dbReference type="EMBL" id="KAH3670770.1"/>
    </source>
</evidence>
<feature type="compositionally biased region" description="Polar residues" evidence="2">
    <location>
        <begin position="279"/>
        <end position="291"/>
    </location>
</feature>
<dbReference type="Proteomes" id="UP000769157">
    <property type="component" value="Unassembled WGS sequence"/>
</dbReference>
<dbReference type="InterPro" id="IPR006597">
    <property type="entry name" value="Sel1-like"/>
</dbReference>
<dbReference type="EMBL" id="JAEUBE010000087">
    <property type="protein sequence ID" value="KAH3670770.1"/>
    <property type="molecule type" value="Genomic_DNA"/>
</dbReference>
<feature type="region of interest" description="Disordered" evidence="2">
    <location>
        <begin position="339"/>
        <end position="371"/>
    </location>
</feature>
<dbReference type="PANTHER" id="PTHR46430:SF3">
    <property type="entry name" value="ACTIVATOR OF C KINASE PROTEIN 1"/>
    <property type="match status" value="1"/>
</dbReference>
<dbReference type="InterPro" id="IPR051726">
    <property type="entry name" value="Chitin_Synth_Reg"/>
</dbReference>
<feature type="region of interest" description="Disordered" evidence="2">
    <location>
        <begin position="95"/>
        <end position="211"/>
    </location>
</feature>
<evidence type="ECO:0000256" key="1">
    <source>
        <dbReference type="ARBA" id="ARBA00022737"/>
    </source>
</evidence>
<feature type="compositionally biased region" description="Polar residues" evidence="2">
    <location>
        <begin position="158"/>
        <end position="175"/>
    </location>
</feature>
<feature type="compositionally biased region" description="Low complexity" evidence="2">
    <location>
        <begin position="457"/>
        <end position="467"/>
    </location>
</feature>
<evidence type="ECO:0000256" key="2">
    <source>
        <dbReference type="SAM" id="MobiDB-lite"/>
    </source>
</evidence>
<dbReference type="PANTHER" id="PTHR46430">
    <property type="entry name" value="PROTEIN SKT5-RELATED"/>
    <property type="match status" value="1"/>
</dbReference>
<feature type="compositionally biased region" description="Low complexity" evidence="2">
    <location>
        <begin position="245"/>
        <end position="254"/>
    </location>
</feature>
<dbReference type="SMART" id="SM00671">
    <property type="entry name" value="SEL1"/>
    <property type="match status" value="6"/>
</dbReference>
<keyword evidence="1" id="KW-0677">Repeat</keyword>
<dbReference type="RefSeq" id="XP_046064195.1">
    <property type="nucleotide sequence ID" value="XM_046202030.1"/>
</dbReference>
<feature type="compositionally biased region" description="Polar residues" evidence="2">
    <location>
        <begin position="22"/>
        <end position="33"/>
    </location>
</feature>
<keyword evidence="4" id="KW-1185">Reference proteome</keyword>
<feature type="region of interest" description="Disordered" evidence="2">
    <location>
        <begin position="400"/>
        <end position="493"/>
    </location>
</feature>
<reference evidence="3" key="2">
    <citation type="submission" date="2021-01" db="EMBL/GenBank/DDBJ databases">
        <authorList>
            <person name="Schikora-Tamarit M.A."/>
        </authorList>
    </citation>
    <scope>NUCLEOTIDE SEQUENCE</scope>
    <source>
        <strain evidence="3">CBS6075</strain>
    </source>
</reference>
<feature type="region of interest" description="Disordered" evidence="2">
    <location>
        <begin position="265"/>
        <end position="307"/>
    </location>
</feature>
<dbReference type="AlphaFoldDB" id="A0A9P8PFN7"/>
<comment type="caution">
    <text evidence="3">The sequence shown here is derived from an EMBL/GenBank/DDBJ whole genome shotgun (WGS) entry which is preliminary data.</text>
</comment>